<evidence type="ECO:0000256" key="6">
    <source>
        <dbReference type="ARBA" id="ARBA00023157"/>
    </source>
</evidence>
<keyword evidence="2" id="KW-0964">Secreted</keyword>
<dbReference type="FunFam" id="2.10.25.10:FF:000014">
    <property type="entry name" value="Latent-transforming growth factor beta-binding protein 3"/>
    <property type="match status" value="2"/>
</dbReference>
<keyword evidence="7" id="KW-0325">Glycoprotein</keyword>
<feature type="compositionally biased region" description="Low complexity" evidence="9">
    <location>
        <begin position="234"/>
        <end position="259"/>
    </location>
</feature>
<dbReference type="Gene3D" id="2.10.25.10">
    <property type="entry name" value="Laminin"/>
    <property type="match status" value="4"/>
</dbReference>
<dbReference type="PROSITE" id="PS00010">
    <property type="entry name" value="ASX_HYDROXYL"/>
    <property type="match status" value="3"/>
</dbReference>
<sequence length="2059" mass="228691">MDLKFRIPWRNFKSTDLKLYFITIIILIYIAEGSRSLKDEAGNQYNQRIRSDLTEKIHEIPSIHEKINTGELFQSTLDSDNEHQLLLEGYSLVNYQDVETSQFLLTTPDESMHGSGSSIDEETTSFQTQFTTINFTSTMSTTTVTSSSIISTGATVELPSSPTITPISTEPTTATDVSVEPPPTTTGTFESTIATVLIESTIATGAFETTTGTITTKPATSTPGSLESTTATGSIESTASRTSSSQTTMTTTAAVESTTTTTVAIEPTLATTPRPQVCAWTNWMVKTNCTPDCGLAYREIVRYCIDTTTGVTCTTDSQCGGGLSATNERCSSSPPCDTSTVAPPTSERDPNIRITSYALPDTLYFFERTYHRIWITNKGYITFDIPYYGQTMTGSVFQQLANQAIAAPFWADMIYVNGATNMTINWFSSINTSCSDADEYCSIIRSAIISACPTSSCPLNFAAARAVRISWQNLLHVVPYLNRTKNISFSTYLINTYEYAYANYSYPILRSYLVFDYRQLMIDPDDPRPFVGYRGEAGPVQVLNDRFYYENAGFLSILFECLKMHISFSYAILLAQHKTKSFYVGGRFLSQCEVSFLEETTINILSPWENLNDIIINPRFPCPCTLRQAEVDTRFGRLFSETQYEIAQNLVCYAPRTLTSIHLGQPNKLLKSQTCCYHWHNQALVTSGTLAGSVLSNPYILFQPNPSQRRIPFYDQCCLPLYSSGLPDWHECRLYFQLHPASNCTGYRPPAIVTGVGDPHVNTIDDGEYTCHIQGLFIFAQTTDEAKAIAYKNLVNTIFDINLIYPDDLFTIYVRSTFVPPALRYIEREKGHGSIFSSYTIVTEIFTFGISNNDGKFGFTVNNDATLSAILSNNMNYDYVNTMNYTQPHMYRVQQTIRSSLDRTISQLTISLWSGLSMQFEIIGENLECVLLLPEKFRMHIEGLAGNYNGYANDDLINRNTGQTIPIISIPSINLLAYDQSILSACLSWRVSNDTTPISTFTPIMPRSLVEWYYTSASSYLESLNPFLSQTVVNRTCHGNYECEHDYLIRINSFTSEATASGLESIHDARISLREIPPTIDLNIPVQITLPVDVVNRNYALKFNTAAGSGTAIRNITVVIYPSNTPQNISVGESSITVPIPNNADSYVEVLLTIQYGLNSTWEKYLDIQACLCKNNGTCNFEETTAISSHYQLTSCDCPALYDGIFCELEYDVCKHGSACRENWESNTTCTRLNTTQPPLQFSSYYCNGECQAGYVKKDNTTCEDIDECSFNSSICGNGTCSNLSGSYSCNCPTGYRFADGTCIDIDECSEPNINGSFILPCENSQDCHNLIGNHSCKCSPIFSMDGNCTFNSSLCNFTIQNTCIGANGTILCLNGTVNINGSCSAWCNQTCPDFCDLVNNSFQCNCQKYPGYEYAGDGKCLPCRGENYGVGCSEPCQCINGKCNKNATNVNNSCICEPGYQKPDCVKLMDQCENNNPCNSSTADCTPNPNNGSAICTCKRGYEKFNLTSVCTGKINHRVNFACHDLIHIDSFLPTDIDECERKMDNCTSESSVCHNTIGSYECICKNGYQLTNGSCVDIDECNISTTCNNYNNTYCANIPGLYECRCKTGYAVEGDRTQTNQNILNTNRPCLRTDLSADCQNQCTPPAYCDATSGECACQISHLILSDLPDPSKRTCLCIGYPFVEYKNQKCSSASPAWLLLQYSLTQKSRIVKIPSYFISIFKYNISSILSGINKACAESCIDVYEISDRQDSGNQFFVGLKTMLSAVERLQLVNELHEKKVGINSSYSLSIQMIINDETGSIESFSAVQPLCTVCTLLNSGVCDNTTEAACRCYNGFTGSYCEEKITPKSSSLSHWPIIVGVISGVAGLLLIICISLCIYYKTRKNRLSKNRHIKAKNSSRKFTIARELPMTMGVTGQDSNDGTNLIRIDNGEQHTDTSDINLFDPSSNYNPIHRRNDASEKYYQPNERASLPSSLIPPTQVLTTADISNSFPSDATNNPHGRTNMHSVYNDLDTDSIEFNTDLLSYMIKDDDMDNEFIEAVHPNIVMHDEIYNRY</sequence>
<organism evidence="12 13">
    <name type="scientific">Rotaria socialis</name>
    <dbReference type="NCBI Taxonomy" id="392032"/>
    <lineage>
        <taxon>Eukaryota</taxon>
        <taxon>Metazoa</taxon>
        <taxon>Spiralia</taxon>
        <taxon>Gnathifera</taxon>
        <taxon>Rotifera</taxon>
        <taxon>Eurotatoria</taxon>
        <taxon>Bdelloidea</taxon>
        <taxon>Philodinida</taxon>
        <taxon>Philodinidae</taxon>
        <taxon>Rotaria</taxon>
    </lineage>
</organism>
<reference evidence="12" key="1">
    <citation type="submission" date="2021-02" db="EMBL/GenBank/DDBJ databases">
        <authorList>
            <person name="Nowell W R."/>
        </authorList>
    </citation>
    <scope>NUCLEOTIDE SEQUENCE</scope>
</reference>
<evidence type="ECO:0000256" key="2">
    <source>
        <dbReference type="ARBA" id="ARBA00022525"/>
    </source>
</evidence>
<comment type="caution">
    <text evidence="12">The sequence shown here is derived from an EMBL/GenBank/DDBJ whole genome shotgun (WGS) entry which is preliminary data.</text>
</comment>
<keyword evidence="3 8" id="KW-0245">EGF-like domain</keyword>
<dbReference type="PANTHER" id="PTHR24039:SF52">
    <property type="entry name" value="EGF-LIKE DOMAIN-CONTAINING PROTEIN"/>
    <property type="match status" value="1"/>
</dbReference>
<feature type="domain" description="EGF-like" evidence="11">
    <location>
        <begin position="1537"/>
        <end position="1576"/>
    </location>
</feature>
<dbReference type="SMART" id="SM00179">
    <property type="entry name" value="EGF_CA"/>
    <property type="match status" value="4"/>
</dbReference>
<evidence type="ECO:0000313" key="12">
    <source>
        <dbReference type="EMBL" id="CAF3630919.1"/>
    </source>
</evidence>
<keyword evidence="10" id="KW-0812">Transmembrane</keyword>
<dbReference type="InterPro" id="IPR000152">
    <property type="entry name" value="EGF-type_Asp/Asn_hydroxyl_site"/>
</dbReference>
<dbReference type="GO" id="GO:0005509">
    <property type="term" value="F:calcium ion binding"/>
    <property type="evidence" value="ECO:0007669"/>
    <property type="project" value="InterPro"/>
</dbReference>
<keyword evidence="6" id="KW-1015">Disulfide bond</keyword>
<evidence type="ECO:0000256" key="7">
    <source>
        <dbReference type="ARBA" id="ARBA00023180"/>
    </source>
</evidence>
<gene>
    <name evidence="12" type="ORF">KIK155_LOCUS22407</name>
</gene>
<dbReference type="InterPro" id="IPR018097">
    <property type="entry name" value="EGF_Ca-bd_CS"/>
</dbReference>
<evidence type="ECO:0000256" key="1">
    <source>
        <dbReference type="ARBA" id="ARBA00004613"/>
    </source>
</evidence>
<feature type="transmembrane region" description="Helical" evidence="10">
    <location>
        <begin position="1859"/>
        <end position="1884"/>
    </location>
</feature>
<keyword evidence="10" id="KW-1133">Transmembrane helix</keyword>
<dbReference type="CDD" id="cd00054">
    <property type="entry name" value="EGF_CA"/>
    <property type="match status" value="3"/>
</dbReference>
<dbReference type="InterPro" id="IPR000742">
    <property type="entry name" value="EGF"/>
</dbReference>
<evidence type="ECO:0000313" key="13">
    <source>
        <dbReference type="Proteomes" id="UP000663865"/>
    </source>
</evidence>
<dbReference type="PROSITE" id="PS50026">
    <property type="entry name" value="EGF_3"/>
    <property type="match status" value="4"/>
</dbReference>
<dbReference type="Proteomes" id="UP000663865">
    <property type="component" value="Unassembled WGS sequence"/>
</dbReference>
<dbReference type="InterPro" id="IPR001881">
    <property type="entry name" value="EGF-like_Ca-bd_dom"/>
</dbReference>
<evidence type="ECO:0000256" key="10">
    <source>
        <dbReference type="SAM" id="Phobius"/>
    </source>
</evidence>
<evidence type="ECO:0000256" key="9">
    <source>
        <dbReference type="SAM" id="MobiDB-lite"/>
    </source>
</evidence>
<feature type="compositionally biased region" description="Low complexity" evidence="9">
    <location>
        <begin position="213"/>
        <end position="224"/>
    </location>
</feature>
<feature type="compositionally biased region" description="Low complexity" evidence="9">
    <location>
        <begin position="160"/>
        <end position="175"/>
    </location>
</feature>
<dbReference type="SUPFAM" id="SSF57196">
    <property type="entry name" value="EGF/Laminin"/>
    <property type="match status" value="3"/>
</dbReference>
<dbReference type="PANTHER" id="PTHR24039">
    <property type="entry name" value="FIBRILLIN-RELATED"/>
    <property type="match status" value="1"/>
</dbReference>
<dbReference type="EMBL" id="CAJNYV010004008">
    <property type="protein sequence ID" value="CAF3630919.1"/>
    <property type="molecule type" value="Genomic_DNA"/>
</dbReference>
<accession>A0A818PYH4</accession>
<feature type="domain" description="EGF-like" evidence="11">
    <location>
        <begin position="1305"/>
        <end position="1350"/>
    </location>
</feature>
<feature type="region of interest" description="Disordered" evidence="9">
    <location>
        <begin position="213"/>
        <end position="259"/>
    </location>
</feature>
<dbReference type="InterPro" id="IPR049883">
    <property type="entry name" value="NOTCH1_EGF-like"/>
</dbReference>
<protein>
    <recommendedName>
        <fullName evidence="11">EGF-like domain-containing protein</fullName>
    </recommendedName>
</protein>
<comment type="caution">
    <text evidence="8">Lacks conserved residue(s) required for the propagation of feature annotation.</text>
</comment>
<keyword evidence="5" id="KW-0677">Repeat</keyword>
<evidence type="ECO:0000256" key="5">
    <source>
        <dbReference type="ARBA" id="ARBA00022737"/>
    </source>
</evidence>
<dbReference type="PROSITE" id="PS01186">
    <property type="entry name" value="EGF_2"/>
    <property type="match status" value="4"/>
</dbReference>
<dbReference type="GO" id="GO:0005576">
    <property type="term" value="C:extracellular region"/>
    <property type="evidence" value="ECO:0007669"/>
    <property type="project" value="UniProtKB-SubCell"/>
</dbReference>
<feature type="domain" description="EGF-like" evidence="11">
    <location>
        <begin position="1469"/>
        <end position="1513"/>
    </location>
</feature>
<proteinExistence type="predicted"/>
<evidence type="ECO:0000259" key="11">
    <source>
        <dbReference type="PROSITE" id="PS50026"/>
    </source>
</evidence>
<evidence type="ECO:0000256" key="8">
    <source>
        <dbReference type="PROSITE-ProRule" id="PRU00076"/>
    </source>
</evidence>
<evidence type="ECO:0000256" key="3">
    <source>
        <dbReference type="ARBA" id="ARBA00022536"/>
    </source>
</evidence>
<keyword evidence="10" id="KW-0472">Membrane</keyword>
<name>A0A818PYH4_9BILA</name>
<comment type="subcellular location">
    <subcellularLocation>
        <location evidence="1">Secreted</location>
    </subcellularLocation>
</comment>
<dbReference type="PROSITE" id="PS01187">
    <property type="entry name" value="EGF_CA"/>
    <property type="match status" value="1"/>
</dbReference>
<dbReference type="PROSITE" id="PS00022">
    <property type="entry name" value="EGF_1"/>
    <property type="match status" value="2"/>
</dbReference>
<dbReference type="SMART" id="SM00181">
    <property type="entry name" value="EGF"/>
    <property type="match status" value="11"/>
</dbReference>
<keyword evidence="4" id="KW-0732">Signal</keyword>
<evidence type="ECO:0000256" key="4">
    <source>
        <dbReference type="ARBA" id="ARBA00022729"/>
    </source>
</evidence>
<feature type="region of interest" description="Disordered" evidence="9">
    <location>
        <begin position="160"/>
        <end position="188"/>
    </location>
</feature>
<feature type="domain" description="EGF-like" evidence="11">
    <location>
        <begin position="1265"/>
        <end position="1304"/>
    </location>
</feature>
<dbReference type="Pfam" id="PF07645">
    <property type="entry name" value="EGF_CA"/>
    <property type="match status" value="3"/>
</dbReference>